<proteinExistence type="inferred from homology"/>
<feature type="domain" description="Ig-like" evidence="13">
    <location>
        <begin position="138"/>
        <end position="232"/>
    </location>
</feature>
<dbReference type="Pfam" id="PF07686">
    <property type="entry name" value="V-set"/>
    <property type="match status" value="1"/>
</dbReference>
<evidence type="ECO:0000256" key="2">
    <source>
        <dbReference type="ARBA" id="ARBA00007810"/>
    </source>
</evidence>
<dbReference type="Pfam" id="PF08205">
    <property type="entry name" value="C2-set_2"/>
    <property type="match status" value="1"/>
</dbReference>
<evidence type="ECO:0000256" key="10">
    <source>
        <dbReference type="ARBA" id="ARBA00023180"/>
    </source>
</evidence>
<comment type="subcellular location">
    <subcellularLocation>
        <location evidence="1">Membrane</location>
        <topology evidence="1">Single-pass membrane protein</topology>
    </subcellularLocation>
</comment>
<evidence type="ECO:0000256" key="9">
    <source>
        <dbReference type="ARBA" id="ARBA00023157"/>
    </source>
</evidence>
<keyword evidence="7 11" id="KW-1133">Transmembrane helix</keyword>
<dbReference type="InterPro" id="IPR013106">
    <property type="entry name" value="Ig_V-set"/>
</dbReference>
<evidence type="ECO:0000313" key="15">
    <source>
        <dbReference type="RefSeq" id="XP_047012109.1"/>
    </source>
</evidence>
<keyword evidence="4 12" id="KW-0732">Signal</keyword>
<reference evidence="15" key="2">
    <citation type="submission" date="2025-08" db="UniProtKB">
        <authorList>
            <consortium name="RefSeq"/>
        </authorList>
    </citation>
    <scope>IDENTIFICATION</scope>
    <source>
        <tissue evidence="15">Blood</tissue>
    </source>
</reference>
<evidence type="ECO:0000256" key="11">
    <source>
        <dbReference type="SAM" id="Phobius"/>
    </source>
</evidence>
<accession>A0A979EWK6</accession>
<feature type="domain" description="Ig-like" evidence="13">
    <location>
        <begin position="252"/>
        <end position="316"/>
    </location>
</feature>
<feature type="signal peptide" evidence="12">
    <location>
        <begin position="1"/>
        <end position="23"/>
    </location>
</feature>
<feature type="transmembrane region" description="Helical" evidence="11">
    <location>
        <begin position="332"/>
        <end position="352"/>
    </location>
</feature>
<dbReference type="GO" id="GO:0007157">
    <property type="term" value="P:heterophilic cell-cell adhesion via plasma membrane cell adhesion molecules"/>
    <property type="evidence" value="ECO:0007669"/>
    <property type="project" value="TreeGrafter"/>
</dbReference>
<protein>
    <submittedName>
        <fullName evidence="15">Nectin-4 isoform X1</fullName>
    </submittedName>
</protein>
<dbReference type="Gene3D" id="2.60.40.10">
    <property type="entry name" value="Immunoglobulins"/>
    <property type="match status" value="3"/>
</dbReference>
<keyword evidence="3 11" id="KW-0812">Transmembrane</keyword>
<dbReference type="PANTHER" id="PTHR23277">
    <property type="entry name" value="NECTIN-RELATED"/>
    <property type="match status" value="1"/>
</dbReference>
<dbReference type="PROSITE" id="PS50835">
    <property type="entry name" value="IG_LIKE"/>
    <property type="match status" value="3"/>
</dbReference>
<dbReference type="GO" id="GO:0007156">
    <property type="term" value="P:homophilic cell adhesion via plasma membrane adhesion molecules"/>
    <property type="evidence" value="ECO:0007669"/>
    <property type="project" value="TreeGrafter"/>
</dbReference>
<dbReference type="InterPro" id="IPR051427">
    <property type="entry name" value="Nectin/Nectin-like"/>
</dbReference>
<evidence type="ECO:0000256" key="12">
    <source>
        <dbReference type="SAM" id="SignalP"/>
    </source>
</evidence>
<dbReference type="SUPFAM" id="SSF48726">
    <property type="entry name" value="Immunoglobulin"/>
    <property type="match status" value="3"/>
</dbReference>
<comment type="similarity">
    <text evidence="2">Belongs to the nectin family.</text>
</comment>
<dbReference type="OrthoDB" id="10006996at2759"/>
<evidence type="ECO:0000256" key="8">
    <source>
        <dbReference type="ARBA" id="ARBA00023136"/>
    </source>
</evidence>
<dbReference type="InterPro" id="IPR007110">
    <property type="entry name" value="Ig-like_dom"/>
</dbReference>
<sequence length="406" mass="44711">MDYFNLRLTAICMTLLLHTTVNAIRVIGQDATVVAGDDARLYCQLVDTAEKLTSITWQRRTKETPTNADFLVIALDGKEEHINGLKDRVKFTGNIPGLNGSILLSNITVSDEGIYTCIFSIFPSGPFKTAIHLAVLSPPVVSVSTDVPPVAGDTEEILATCTASNAKPAAEVSWNLGDLNDSVKVQTNVTLDSEERYTVKSSLIGVASKDLNQKKVQCLVTHPGLKEELEVDYTLNIHYPTQMCYIISVGGQGETHEFLCEADANPKPINFTWSRHFPVNEPLSRGVNNRLIIQMTPDSNGLYYCVASNQYGESVGSLYVDVIQFTECTTCWTLVIMSIFAGVFGFLIWKFNLHQYVIKRLRCFGGDPVPTVSSDLDETLLKMFPDVSSQSSLHNILKKRDVEGGG</sequence>
<dbReference type="SMART" id="SM00409">
    <property type="entry name" value="IG"/>
    <property type="match status" value="2"/>
</dbReference>
<organism evidence="14 15">
    <name type="scientific">Ictalurus punctatus</name>
    <name type="common">Channel catfish</name>
    <name type="synonym">Silurus punctatus</name>
    <dbReference type="NCBI Taxonomy" id="7998"/>
    <lineage>
        <taxon>Eukaryota</taxon>
        <taxon>Metazoa</taxon>
        <taxon>Chordata</taxon>
        <taxon>Craniata</taxon>
        <taxon>Vertebrata</taxon>
        <taxon>Euteleostomi</taxon>
        <taxon>Actinopterygii</taxon>
        <taxon>Neopterygii</taxon>
        <taxon>Teleostei</taxon>
        <taxon>Ostariophysi</taxon>
        <taxon>Siluriformes</taxon>
        <taxon>Ictaluridae</taxon>
        <taxon>Ictalurus</taxon>
    </lineage>
</organism>
<dbReference type="Pfam" id="PF13927">
    <property type="entry name" value="Ig_3"/>
    <property type="match status" value="1"/>
</dbReference>
<keyword evidence="5" id="KW-0677">Repeat</keyword>
<dbReference type="InterPro" id="IPR013783">
    <property type="entry name" value="Ig-like_fold"/>
</dbReference>
<dbReference type="RefSeq" id="XP_047012109.1">
    <property type="nucleotide sequence ID" value="XM_047156153.2"/>
</dbReference>
<dbReference type="GeneID" id="108266567"/>
<keyword evidence="9" id="KW-1015">Disulfide bond</keyword>
<evidence type="ECO:0000256" key="3">
    <source>
        <dbReference type="ARBA" id="ARBA00022692"/>
    </source>
</evidence>
<gene>
    <name evidence="15" type="primary">si:ch211-214p13.3</name>
</gene>
<dbReference type="InterPro" id="IPR036179">
    <property type="entry name" value="Ig-like_dom_sf"/>
</dbReference>
<evidence type="ECO:0000313" key="14">
    <source>
        <dbReference type="Proteomes" id="UP000221080"/>
    </source>
</evidence>
<keyword evidence="6" id="KW-0130">Cell adhesion</keyword>
<evidence type="ECO:0000256" key="6">
    <source>
        <dbReference type="ARBA" id="ARBA00022889"/>
    </source>
</evidence>
<name>A0A979EWK6_ICTPU</name>
<dbReference type="InterPro" id="IPR003599">
    <property type="entry name" value="Ig_sub"/>
</dbReference>
<feature type="chain" id="PRO_5038044600" evidence="12">
    <location>
        <begin position="24"/>
        <end position="406"/>
    </location>
</feature>
<dbReference type="SMART" id="SM00406">
    <property type="entry name" value="IGv"/>
    <property type="match status" value="1"/>
</dbReference>
<reference evidence="14" key="1">
    <citation type="journal article" date="2016" name="Nat. Commun.">
        <title>The channel catfish genome sequence provides insights into the evolution of scale formation in teleosts.</title>
        <authorList>
            <person name="Liu Z."/>
            <person name="Liu S."/>
            <person name="Yao J."/>
            <person name="Bao L."/>
            <person name="Zhang J."/>
            <person name="Li Y."/>
            <person name="Jiang C."/>
            <person name="Sun L."/>
            <person name="Wang R."/>
            <person name="Zhang Y."/>
            <person name="Zhou T."/>
            <person name="Zeng Q."/>
            <person name="Fu Q."/>
            <person name="Gao S."/>
            <person name="Li N."/>
            <person name="Koren S."/>
            <person name="Jiang Y."/>
            <person name="Zimin A."/>
            <person name="Xu P."/>
            <person name="Phillippy A.M."/>
            <person name="Geng X."/>
            <person name="Song L."/>
            <person name="Sun F."/>
            <person name="Li C."/>
            <person name="Wang X."/>
            <person name="Chen A."/>
            <person name="Jin Y."/>
            <person name="Yuan Z."/>
            <person name="Yang Y."/>
            <person name="Tan S."/>
            <person name="Peatman E."/>
            <person name="Lu J."/>
            <person name="Qin Z."/>
            <person name="Dunham R."/>
            <person name="Li Z."/>
            <person name="Sonstegard T."/>
            <person name="Feng J."/>
            <person name="Danzmann R.G."/>
            <person name="Schroeder S."/>
            <person name="Scheffler B."/>
            <person name="Duke M.V."/>
            <person name="Ballard L."/>
            <person name="Kucuktas H."/>
            <person name="Kaltenboeck L."/>
            <person name="Liu H."/>
            <person name="Armbruster J."/>
            <person name="Xie Y."/>
            <person name="Kirby M.L."/>
            <person name="Tian Y."/>
            <person name="Flanagan M.E."/>
            <person name="Mu W."/>
            <person name="Waldbieser G.C."/>
        </authorList>
    </citation>
    <scope>NUCLEOTIDE SEQUENCE [LARGE SCALE GENOMIC DNA]</scope>
    <source>
        <strain evidence="14">SDA103</strain>
    </source>
</reference>
<evidence type="ECO:0000256" key="4">
    <source>
        <dbReference type="ARBA" id="ARBA00022729"/>
    </source>
</evidence>
<keyword evidence="8 11" id="KW-0472">Membrane</keyword>
<dbReference type="GO" id="GO:0005912">
    <property type="term" value="C:adherens junction"/>
    <property type="evidence" value="ECO:0007669"/>
    <property type="project" value="TreeGrafter"/>
</dbReference>
<evidence type="ECO:0000259" key="13">
    <source>
        <dbReference type="PROSITE" id="PS50835"/>
    </source>
</evidence>
<dbReference type="PANTHER" id="PTHR23277:SF106">
    <property type="entry name" value="NECTIN-1 ISOFORM X1-RELATED"/>
    <property type="match status" value="1"/>
</dbReference>
<keyword evidence="14" id="KW-1185">Reference proteome</keyword>
<dbReference type="GO" id="GO:0016020">
    <property type="term" value="C:membrane"/>
    <property type="evidence" value="ECO:0007669"/>
    <property type="project" value="UniProtKB-SubCell"/>
</dbReference>
<dbReference type="InterPro" id="IPR003598">
    <property type="entry name" value="Ig_sub2"/>
</dbReference>
<evidence type="ECO:0000256" key="5">
    <source>
        <dbReference type="ARBA" id="ARBA00022737"/>
    </source>
</evidence>
<dbReference type="AlphaFoldDB" id="A0A979EWK6"/>
<dbReference type="InterPro" id="IPR013162">
    <property type="entry name" value="CD80_C2-set"/>
</dbReference>
<dbReference type="Proteomes" id="UP000221080">
    <property type="component" value="Chromosome 6"/>
</dbReference>
<evidence type="ECO:0000256" key="1">
    <source>
        <dbReference type="ARBA" id="ARBA00004167"/>
    </source>
</evidence>
<feature type="domain" description="Ig-like" evidence="13">
    <location>
        <begin position="19"/>
        <end position="117"/>
    </location>
</feature>
<dbReference type="SMART" id="SM00408">
    <property type="entry name" value="IGc2"/>
    <property type="match status" value="2"/>
</dbReference>
<keyword evidence="10" id="KW-0325">Glycoprotein</keyword>
<evidence type="ECO:0000256" key="7">
    <source>
        <dbReference type="ARBA" id="ARBA00022989"/>
    </source>
</evidence>